<dbReference type="Proteomes" id="UP000523161">
    <property type="component" value="Unassembled WGS sequence"/>
</dbReference>
<sequence>MMKHLTAALVISALLILNGCTVLGIIVDNKVDDKNDNPIVPPGSHVPAKVEPSFASEGLEADIAIVKLIKNAILPAKPKPKVRCGIENGLRICYEEGAEGY</sequence>
<keyword evidence="2" id="KW-1185">Reference proteome</keyword>
<protein>
    <submittedName>
        <fullName evidence="1">Uncharacterized protein</fullName>
    </submittedName>
</protein>
<organism evidence="1 2">
    <name type="scientific">Rheinheimera lutimaris</name>
    <dbReference type="NCBI Taxonomy" id="2740584"/>
    <lineage>
        <taxon>Bacteria</taxon>
        <taxon>Pseudomonadati</taxon>
        <taxon>Pseudomonadota</taxon>
        <taxon>Gammaproteobacteria</taxon>
        <taxon>Chromatiales</taxon>
        <taxon>Chromatiaceae</taxon>
        <taxon>Rheinheimera</taxon>
    </lineage>
</organism>
<dbReference type="AlphaFoldDB" id="A0A7Y5ANU9"/>
<dbReference type="RefSeq" id="WP_173499454.1">
    <property type="nucleotide sequence ID" value="NZ_JABSOD010000001.1"/>
</dbReference>
<proteinExistence type="predicted"/>
<reference evidence="1 2" key="1">
    <citation type="submission" date="2020-06" db="EMBL/GenBank/DDBJ databases">
        <title>Rheinheimera sp. nov., a marine bacterium isolated from coastal.</title>
        <authorList>
            <person name="Yu Q."/>
            <person name="Qi Y."/>
            <person name="Pu J."/>
        </authorList>
    </citation>
    <scope>NUCLEOTIDE SEQUENCE [LARGE SCALE GENOMIC DNA]</scope>
    <source>
        <strain evidence="1 2">YQF-2</strain>
    </source>
</reference>
<evidence type="ECO:0000313" key="2">
    <source>
        <dbReference type="Proteomes" id="UP000523161"/>
    </source>
</evidence>
<accession>A0A7Y5ANU9</accession>
<dbReference type="EMBL" id="JABSOD010000001">
    <property type="protein sequence ID" value="NRQ41211.1"/>
    <property type="molecule type" value="Genomic_DNA"/>
</dbReference>
<comment type="caution">
    <text evidence="1">The sequence shown here is derived from an EMBL/GenBank/DDBJ whole genome shotgun (WGS) entry which is preliminary data.</text>
</comment>
<gene>
    <name evidence="1" type="ORF">HRH59_01290</name>
</gene>
<evidence type="ECO:0000313" key="1">
    <source>
        <dbReference type="EMBL" id="NRQ41211.1"/>
    </source>
</evidence>
<name>A0A7Y5ANU9_9GAMM</name>